<evidence type="ECO:0000256" key="3">
    <source>
        <dbReference type="ARBA" id="ARBA00022723"/>
    </source>
</evidence>
<keyword evidence="4" id="KW-0677">Repeat</keyword>
<dbReference type="Gene3D" id="3.30.70.20">
    <property type="match status" value="2"/>
</dbReference>
<dbReference type="GO" id="GO:0051539">
    <property type="term" value="F:4 iron, 4 sulfur cluster binding"/>
    <property type="evidence" value="ECO:0007669"/>
    <property type="project" value="UniProtKB-KW"/>
</dbReference>
<feature type="domain" description="4Fe-4S ferredoxin-type" evidence="9">
    <location>
        <begin position="280"/>
        <end position="309"/>
    </location>
</feature>
<dbReference type="SUPFAM" id="SSF54862">
    <property type="entry name" value="4Fe-4S ferredoxins"/>
    <property type="match status" value="2"/>
</dbReference>
<evidence type="ECO:0000256" key="1">
    <source>
        <dbReference type="ARBA" id="ARBA00022448"/>
    </source>
</evidence>
<evidence type="ECO:0000256" key="5">
    <source>
        <dbReference type="ARBA" id="ARBA00022982"/>
    </source>
</evidence>
<evidence type="ECO:0000256" key="8">
    <source>
        <dbReference type="ARBA" id="ARBA00023014"/>
    </source>
</evidence>
<comment type="caution">
    <text evidence="10">The sequence shown here is derived from an EMBL/GenBank/DDBJ whole genome shotgun (WGS) entry which is preliminary data.</text>
</comment>
<dbReference type="PROSITE" id="PS00198">
    <property type="entry name" value="4FE4S_FER_1"/>
    <property type="match status" value="2"/>
</dbReference>
<dbReference type="AlphaFoldDB" id="A0A932M0J8"/>
<sequence length="391" mass="41746">MPGLEIEQIVQMLTSLESRAIKVHALQCSKLRHRRSTCALCADHCPVKAITWEESLQVDPEKCTGCGICAAVCPTGALEARNPTNLELCTRIQELAKTETSIVFACPTYLRGAEGADDRRLRVNCLGRLDESILAGALSVGIQSVRLLAGACASCPHAIGLAVAEQVTHRTNALLGAFGISARIRVSLEPPCAPEPPAQPSAPSAGLSRRSFFRLLTRETARKAAVGVESILGIPNARTQKPEKGELPAALPAKRRLLLAALRRIGKSVAAESPADGGLWARFGFKEACNGCQMCAFFCPTGALSKVQEGGKVGVTFRTSHCTACRLCQEICDCGAVTLSSTVDLSKVLADSVDVLLMQEVKACPWLESPEERIKRILSEMFPNGNSRSGL</sequence>
<dbReference type="GO" id="GO:0046872">
    <property type="term" value="F:metal ion binding"/>
    <property type="evidence" value="ECO:0007669"/>
    <property type="project" value="UniProtKB-KW"/>
</dbReference>
<accession>A0A932M0J8</accession>
<dbReference type="InterPro" id="IPR017896">
    <property type="entry name" value="4Fe4S_Fe-S-bd"/>
</dbReference>
<dbReference type="Pfam" id="PF00037">
    <property type="entry name" value="Fer4"/>
    <property type="match status" value="2"/>
</dbReference>
<keyword evidence="3" id="KW-0479">Metal-binding</keyword>
<dbReference type="PANTHER" id="PTHR43687">
    <property type="entry name" value="ADENYLYLSULFATE REDUCTASE, BETA SUBUNIT"/>
    <property type="match status" value="1"/>
</dbReference>
<evidence type="ECO:0000313" key="10">
    <source>
        <dbReference type="EMBL" id="MBI3014620.1"/>
    </source>
</evidence>
<evidence type="ECO:0000256" key="7">
    <source>
        <dbReference type="ARBA" id="ARBA00023004"/>
    </source>
</evidence>
<dbReference type="InterPro" id="IPR050572">
    <property type="entry name" value="Fe-S_Ferredoxin"/>
</dbReference>
<dbReference type="InterPro" id="IPR003813">
    <property type="entry name" value="MvhD/FlpD"/>
</dbReference>
<dbReference type="Proteomes" id="UP000741360">
    <property type="component" value="Unassembled WGS sequence"/>
</dbReference>
<reference evidence="10" key="1">
    <citation type="submission" date="2020-07" db="EMBL/GenBank/DDBJ databases">
        <title>Huge and variable diversity of episymbiotic CPR bacteria and DPANN archaea in groundwater ecosystems.</title>
        <authorList>
            <person name="He C.Y."/>
            <person name="Keren R."/>
            <person name="Whittaker M."/>
            <person name="Farag I.F."/>
            <person name="Doudna J."/>
            <person name="Cate J.H.D."/>
            <person name="Banfield J.F."/>
        </authorList>
    </citation>
    <scope>NUCLEOTIDE SEQUENCE</scope>
    <source>
        <strain evidence="10">NC_groundwater_717_Ag_S-0.2um_59_8</strain>
    </source>
</reference>
<keyword evidence="6" id="KW-0560">Oxidoreductase</keyword>
<organism evidence="10 11">
    <name type="scientific">Tectimicrobiota bacterium</name>
    <dbReference type="NCBI Taxonomy" id="2528274"/>
    <lineage>
        <taxon>Bacteria</taxon>
        <taxon>Pseudomonadati</taxon>
        <taxon>Nitrospinota/Tectimicrobiota group</taxon>
        <taxon>Candidatus Tectimicrobiota</taxon>
    </lineage>
</organism>
<evidence type="ECO:0000256" key="2">
    <source>
        <dbReference type="ARBA" id="ARBA00022485"/>
    </source>
</evidence>
<proteinExistence type="predicted"/>
<dbReference type="PROSITE" id="PS51379">
    <property type="entry name" value="4FE4S_FER_2"/>
    <property type="match status" value="3"/>
</dbReference>
<dbReference type="InterPro" id="IPR017900">
    <property type="entry name" value="4Fe4S_Fe_S_CS"/>
</dbReference>
<evidence type="ECO:0000313" key="11">
    <source>
        <dbReference type="Proteomes" id="UP000741360"/>
    </source>
</evidence>
<keyword evidence="5" id="KW-0249">Electron transport</keyword>
<evidence type="ECO:0000256" key="6">
    <source>
        <dbReference type="ARBA" id="ARBA00023002"/>
    </source>
</evidence>
<protein>
    <submittedName>
        <fullName evidence="10">4Fe-4S binding protein</fullName>
    </submittedName>
</protein>
<evidence type="ECO:0000259" key="9">
    <source>
        <dbReference type="PROSITE" id="PS51379"/>
    </source>
</evidence>
<keyword evidence="1" id="KW-0813">Transport</keyword>
<dbReference type="Pfam" id="PF02662">
    <property type="entry name" value="FlpD"/>
    <property type="match status" value="1"/>
</dbReference>
<feature type="domain" description="4Fe-4S ferredoxin-type" evidence="9">
    <location>
        <begin position="313"/>
        <end position="342"/>
    </location>
</feature>
<name>A0A932M0J8_UNCTE</name>
<dbReference type="GO" id="GO:0016491">
    <property type="term" value="F:oxidoreductase activity"/>
    <property type="evidence" value="ECO:0007669"/>
    <property type="project" value="UniProtKB-KW"/>
</dbReference>
<feature type="domain" description="4Fe-4S ferredoxin-type" evidence="9">
    <location>
        <begin position="54"/>
        <end position="83"/>
    </location>
</feature>
<keyword evidence="7" id="KW-0408">Iron</keyword>
<evidence type="ECO:0000256" key="4">
    <source>
        <dbReference type="ARBA" id="ARBA00022737"/>
    </source>
</evidence>
<keyword evidence="2" id="KW-0004">4Fe-4S</keyword>
<keyword evidence="8" id="KW-0411">Iron-sulfur</keyword>
<dbReference type="EMBL" id="JACPSX010000106">
    <property type="protein sequence ID" value="MBI3014620.1"/>
    <property type="molecule type" value="Genomic_DNA"/>
</dbReference>
<gene>
    <name evidence="10" type="ORF">HYY65_06090</name>
</gene>
<dbReference type="PANTHER" id="PTHR43687:SF6">
    <property type="entry name" value="L-ASPARTATE SEMIALDEHYDE SULFURTRANSFERASE IRON-SULFUR SUBUNIT"/>
    <property type="match status" value="1"/>
</dbReference>